<dbReference type="PANTHER" id="PTHR31589:SF110">
    <property type="entry name" value="PROTEIN, PUTATIVE (DUF239)-RELATED"/>
    <property type="match status" value="1"/>
</dbReference>
<dbReference type="Proteomes" id="UP000184330">
    <property type="component" value="Unassembled WGS sequence"/>
</dbReference>
<evidence type="ECO:0000313" key="4">
    <source>
        <dbReference type="Proteomes" id="UP000184330"/>
    </source>
</evidence>
<dbReference type="InterPro" id="IPR053168">
    <property type="entry name" value="Glutamic_endopeptidase"/>
</dbReference>
<proteinExistence type="predicted"/>
<reference evidence="3 4" key="1">
    <citation type="submission" date="2016-03" db="EMBL/GenBank/DDBJ databases">
        <authorList>
            <person name="Ploux O."/>
        </authorList>
    </citation>
    <scope>NUCLEOTIDE SEQUENCE [LARGE SCALE GENOMIC DNA]</scope>
    <source>
        <strain evidence="3 4">UAMH 11012</strain>
    </source>
</reference>
<feature type="domain" description="Neprosin PEP catalytic" evidence="2">
    <location>
        <begin position="133"/>
        <end position="390"/>
    </location>
</feature>
<feature type="signal peptide" evidence="1">
    <location>
        <begin position="1"/>
        <end position="23"/>
    </location>
</feature>
<dbReference type="AlphaFoldDB" id="A0A1L7XKH6"/>
<dbReference type="STRING" id="576137.A0A1L7XKH6"/>
<evidence type="ECO:0000259" key="2">
    <source>
        <dbReference type="PROSITE" id="PS52045"/>
    </source>
</evidence>
<gene>
    <name evidence="3" type="ORF">PAC_15336</name>
</gene>
<sequence length="392" mass="42110">MSPLPSKKFLLASLFTFVLQVTASPVAVPKSQYAEHALRRRANLNVRQTTITNTTTIDWVPLDSQASTIATPPALKTVYAGNLSKPISELQQPGAQLGPPGTVPIPQVSTEYLANVASKGLPEIRSSGSKSKSKRQYAGNHWYATSDQGVANIGGSAIYSLFKAFVNNNGDFSLLQTAVTKSDTNGGQTLEAGWINYPNQVSAPHLFTYYTTDGYASQGDNVGGWNQDVAGWVQYDSEIFPGTVFSPNSVDGGDQYELEIQYLLYQGNWWLWVLDRWIGYYPATLFSNGISGTTLATGSDVIYYYGEIYQSEGPLTTTDMGSGEFAQTGFGKSAYIHNMVYTDTGGNSQDYTAGFGDSDSSRYNHANVVSSGTTWGSYVYLGGPGAGGVVGG</sequence>
<keyword evidence="1" id="KW-0732">Signal</keyword>
<organism evidence="3 4">
    <name type="scientific">Phialocephala subalpina</name>
    <dbReference type="NCBI Taxonomy" id="576137"/>
    <lineage>
        <taxon>Eukaryota</taxon>
        <taxon>Fungi</taxon>
        <taxon>Dikarya</taxon>
        <taxon>Ascomycota</taxon>
        <taxon>Pezizomycotina</taxon>
        <taxon>Leotiomycetes</taxon>
        <taxon>Helotiales</taxon>
        <taxon>Mollisiaceae</taxon>
        <taxon>Phialocephala</taxon>
        <taxon>Phialocephala fortinii species complex</taxon>
    </lineage>
</organism>
<evidence type="ECO:0000313" key="3">
    <source>
        <dbReference type="EMBL" id="CZR65436.1"/>
    </source>
</evidence>
<dbReference type="EMBL" id="FJOG01000031">
    <property type="protein sequence ID" value="CZR65436.1"/>
    <property type="molecule type" value="Genomic_DNA"/>
</dbReference>
<dbReference type="Pfam" id="PF03080">
    <property type="entry name" value="Neprosin"/>
    <property type="match status" value="1"/>
</dbReference>
<feature type="chain" id="PRO_5012544035" description="Neprosin PEP catalytic domain-containing protein" evidence="1">
    <location>
        <begin position="24"/>
        <end position="392"/>
    </location>
</feature>
<evidence type="ECO:0000256" key="1">
    <source>
        <dbReference type="SAM" id="SignalP"/>
    </source>
</evidence>
<dbReference type="InterPro" id="IPR004314">
    <property type="entry name" value="Neprosin"/>
</dbReference>
<keyword evidence="4" id="KW-1185">Reference proteome</keyword>
<protein>
    <recommendedName>
        <fullName evidence="2">Neprosin PEP catalytic domain-containing protein</fullName>
    </recommendedName>
</protein>
<dbReference type="PROSITE" id="PS52045">
    <property type="entry name" value="NEPROSIN_PEP_CD"/>
    <property type="match status" value="1"/>
</dbReference>
<name>A0A1L7XKH6_9HELO</name>
<dbReference type="OrthoDB" id="1858978at2759"/>
<dbReference type="PANTHER" id="PTHR31589">
    <property type="entry name" value="PROTEIN, PUTATIVE (DUF239)-RELATED-RELATED"/>
    <property type="match status" value="1"/>
</dbReference>
<accession>A0A1L7XKH6</accession>